<name>A0A3M2KTZ6_9NOCA</name>
<evidence type="ECO:0000313" key="3">
    <source>
        <dbReference type="Proteomes" id="UP000279275"/>
    </source>
</evidence>
<feature type="compositionally biased region" description="Low complexity" evidence="1">
    <location>
        <begin position="307"/>
        <end position="317"/>
    </location>
</feature>
<feature type="compositionally biased region" description="Basic and acidic residues" evidence="1">
    <location>
        <begin position="398"/>
        <end position="414"/>
    </location>
</feature>
<dbReference type="InterPro" id="IPR013207">
    <property type="entry name" value="LGFP"/>
</dbReference>
<dbReference type="Proteomes" id="UP000279275">
    <property type="component" value="Unassembled WGS sequence"/>
</dbReference>
<feature type="region of interest" description="Disordered" evidence="1">
    <location>
        <begin position="356"/>
        <end position="436"/>
    </location>
</feature>
<feature type="compositionally biased region" description="Basic and acidic residues" evidence="1">
    <location>
        <begin position="426"/>
        <end position="436"/>
    </location>
</feature>
<keyword evidence="3" id="KW-1185">Reference proteome</keyword>
<dbReference type="Pfam" id="PF08310">
    <property type="entry name" value="LGFP"/>
    <property type="match status" value="2"/>
</dbReference>
<proteinExistence type="predicted"/>
<accession>A0A3M2KTZ6</accession>
<feature type="region of interest" description="Disordered" evidence="1">
    <location>
        <begin position="297"/>
        <end position="317"/>
    </location>
</feature>
<evidence type="ECO:0008006" key="4">
    <source>
        <dbReference type="Google" id="ProtNLM"/>
    </source>
</evidence>
<comment type="caution">
    <text evidence="2">The sequence shown here is derived from an EMBL/GenBank/DDBJ whole genome shotgun (WGS) entry which is preliminary data.</text>
</comment>
<dbReference type="EMBL" id="RFFH01000020">
    <property type="protein sequence ID" value="RMI28591.1"/>
    <property type="molecule type" value="Genomic_DNA"/>
</dbReference>
<feature type="compositionally biased region" description="Basic and acidic residues" evidence="1">
    <location>
        <begin position="365"/>
        <end position="383"/>
    </location>
</feature>
<protein>
    <recommendedName>
        <fullName evidence="4">LGFP repeat-containing protein</fullName>
    </recommendedName>
</protein>
<sequence>MMPAGGVATGSGGFPPGPDSYRKFAQLGSRSRSVCRYGSCARWLTPRSNASISIGPSNSVPNSGTSVGRGVRVRQPQLPSRGVREMITRRQYPSYVFTLGGATALAFGLLTGPHSATADPAADAAAIDARYAEYGGAGSLLGEPLGPATEIAGGAERDYRGGYIYYSPSTGAKVIYGDIAEKYRAMGGPASPLGFPINDESPATDGIGRFNDFAAPGGAAMYWKPDGGTWLVKGPVLTAWRASGDVTGPFGYPTSDVTGVNGTDSAQFAGPGGTEISWSPAAGLVTTPADLATNLPGYHVPGGGTEGAPAAPPAAAASTDNGINRWWGLPIGLAIAAAVGWLLSLIGKQLASEPLVGRKPATRTAEPEPRYRTTGDHVTRRPEAPPIPERPAPTYRSARPDLPTERSGREKPRITPESAEDVPFSYDHKTLGDQDR</sequence>
<evidence type="ECO:0000313" key="2">
    <source>
        <dbReference type="EMBL" id="RMI28591.1"/>
    </source>
</evidence>
<organism evidence="2 3">
    <name type="scientific">Nocardia stercoris</name>
    <dbReference type="NCBI Taxonomy" id="2483361"/>
    <lineage>
        <taxon>Bacteria</taxon>
        <taxon>Bacillati</taxon>
        <taxon>Actinomycetota</taxon>
        <taxon>Actinomycetes</taxon>
        <taxon>Mycobacteriales</taxon>
        <taxon>Nocardiaceae</taxon>
        <taxon>Nocardia</taxon>
    </lineage>
</organism>
<dbReference type="AlphaFoldDB" id="A0A3M2KTZ6"/>
<gene>
    <name evidence="2" type="ORF">EBN03_29730</name>
</gene>
<evidence type="ECO:0000256" key="1">
    <source>
        <dbReference type="SAM" id="MobiDB-lite"/>
    </source>
</evidence>
<reference evidence="2 3" key="1">
    <citation type="submission" date="2018-10" db="EMBL/GenBank/DDBJ databases">
        <title>Isolation from cow dung.</title>
        <authorList>
            <person name="Ling L."/>
        </authorList>
    </citation>
    <scope>NUCLEOTIDE SEQUENCE [LARGE SCALE GENOMIC DNA]</scope>
    <source>
        <strain evidence="2 3">NEAU-LL90</strain>
    </source>
</reference>